<gene>
    <name evidence="12" type="ORF">NXF25_010254</name>
</gene>
<comment type="function">
    <text evidence="10">Catalyzes the exchange of ADP and ATP across the membrane.</text>
</comment>
<evidence type="ECO:0000256" key="1">
    <source>
        <dbReference type="ARBA" id="ARBA00004141"/>
    </source>
</evidence>
<feature type="region of interest" description="Disordered" evidence="11">
    <location>
        <begin position="1"/>
        <end position="41"/>
    </location>
</feature>
<comment type="similarity">
    <text evidence="2 10">Belongs to the mitochondrial carrier (TC 2.A.29) family.</text>
</comment>
<dbReference type="PANTHER" id="PTHR45635">
    <property type="entry name" value="ADP,ATP CARRIER PROTEIN 1-RELATED-RELATED"/>
    <property type="match status" value="1"/>
</dbReference>
<comment type="caution">
    <text evidence="12">The sequence shown here is derived from an EMBL/GenBank/DDBJ whole genome shotgun (WGS) entry which is preliminary data.</text>
</comment>
<evidence type="ECO:0000313" key="12">
    <source>
        <dbReference type="EMBL" id="KAK9401898.1"/>
    </source>
</evidence>
<keyword evidence="5" id="KW-0812">Transmembrane</keyword>
<feature type="compositionally biased region" description="Polar residues" evidence="11">
    <location>
        <begin position="1"/>
        <end position="20"/>
    </location>
</feature>
<dbReference type="SUPFAM" id="SSF103506">
    <property type="entry name" value="Mitochondrial carrier"/>
    <property type="match status" value="1"/>
</dbReference>
<dbReference type="InterPro" id="IPR023395">
    <property type="entry name" value="MCP_dom_sf"/>
</dbReference>
<evidence type="ECO:0000256" key="9">
    <source>
        <dbReference type="ARBA" id="ARBA00024169"/>
    </source>
</evidence>
<dbReference type="GO" id="GO:1901029">
    <property type="term" value="P:negative regulation of mitochondrial outer membrane permeabilization involved in apoptotic signaling pathway"/>
    <property type="evidence" value="ECO:0007669"/>
    <property type="project" value="TreeGrafter"/>
</dbReference>
<name>A0AAW1BK08_CROAD</name>
<dbReference type="GO" id="GO:0005471">
    <property type="term" value="F:ATP:ADP antiporter activity"/>
    <property type="evidence" value="ECO:0007669"/>
    <property type="project" value="UniProtKB-UniRule"/>
</dbReference>
<organism evidence="12 13">
    <name type="scientific">Crotalus adamanteus</name>
    <name type="common">Eastern diamondback rattlesnake</name>
    <dbReference type="NCBI Taxonomy" id="8729"/>
    <lineage>
        <taxon>Eukaryota</taxon>
        <taxon>Metazoa</taxon>
        <taxon>Chordata</taxon>
        <taxon>Craniata</taxon>
        <taxon>Vertebrata</taxon>
        <taxon>Euteleostomi</taxon>
        <taxon>Lepidosauria</taxon>
        <taxon>Squamata</taxon>
        <taxon>Bifurcata</taxon>
        <taxon>Unidentata</taxon>
        <taxon>Episquamata</taxon>
        <taxon>Toxicofera</taxon>
        <taxon>Serpentes</taxon>
        <taxon>Colubroidea</taxon>
        <taxon>Viperidae</taxon>
        <taxon>Crotalinae</taxon>
        <taxon>Crotalus</taxon>
    </lineage>
</organism>
<keyword evidence="3 10" id="KW-0813">Transport</keyword>
<comment type="subcellular location">
    <subcellularLocation>
        <location evidence="1 10">Membrane</location>
        <topology evidence="1 10">Multi-pass membrane protein</topology>
    </subcellularLocation>
</comment>
<evidence type="ECO:0000313" key="13">
    <source>
        <dbReference type="Proteomes" id="UP001474421"/>
    </source>
</evidence>
<evidence type="ECO:0000256" key="11">
    <source>
        <dbReference type="SAM" id="MobiDB-lite"/>
    </source>
</evidence>
<feature type="region of interest" description="Disordered" evidence="11">
    <location>
        <begin position="123"/>
        <end position="158"/>
    </location>
</feature>
<evidence type="ECO:0000256" key="8">
    <source>
        <dbReference type="ARBA" id="ARBA00023136"/>
    </source>
</evidence>
<dbReference type="GO" id="GO:0005743">
    <property type="term" value="C:mitochondrial inner membrane"/>
    <property type="evidence" value="ECO:0007669"/>
    <property type="project" value="InterPro"/>
</dbReference>
<dbReference type="EMBL" id="JAOTOJ010000004">
    <property type="protein sequence ID" value="KAK9401898.1"/>
    <property type="molecule type" value="Genomic_DNA"/>
</dbReference>
<dbReference type="Pfam" id="PF00153">
    <property type="entry name" value="Mito_carr"/>
    <property type="match status" value="1"/>
</dbReference>
<dbReference type="PRINTS" id="PR00926">
    <property type="entry name" value="MITOCARRIER"/>
</dbReference>
<evidence type="ECO:0000256" key="6">
    <source>
        <dbReference type="ARBA" id="ARBA00022737"/>
    </source>
</evidence>
<keyword evidence="13" id="KW-1185">Reference proteome</keyword>
<dbReference type="InterPro" id="IPR002113">
    <property type="entry name" value="ADT_euk_type"/>
</dbReference>
<dbReference type="GO" id="GO:0140021">
    <property type="term" value="P:mitochondrial ADP transmembrane transport"/>
    <property type="evidence" value="ECO:0007669"/>
    <property type="project" value="InterPro"/>
</dbReference>
<proteinExistence type="inferred from homology"/>
<dbReference type="AlphaFoldDB" id="A0AAW1BK08"/>
<accession>A0AAW1BK08</accession>
<dbReference type="InterPro" id="IPR018108">
    <property type="entry name" value="MCP_transmembrane"/>
</dbReference>
<evidence type="ECO:0000256" key="2">
    <source>
        <dbReference type="ARBA" id="ARBA00006375"/>
    </source>
</evidence>
<feature type="compositionally biased region" description="Basic and acidic residues" evidence="11">
    <location>
        <begin position="24"/>
        <end position="34"/>
    </location>
</feature>
<dbReference type="GO" id="GO:1990544">
    <property type="term" value="P:mitochondrial ATP transmembrane transport"/>
    <property type="evidence" value="ECO:0007669"/>
    <property type="project" value="InterPro"/>
</dbReference>
<evidence type="ECO:0000256" key="4">
    <source>
        <dbReference type="ARBA" id="ARBA00022449"/>
    </source>
</evidence>
<protein>
    <recommendedName>
        <fullName evidence="10">ADP/ATP translocase</fullName>
    </recommendedName>
    <alternativeName>
        <fullName evidence="10">ADP,ATP carrier protein</fullName>
    </alternativeName>
</protein>
<keyword evidence="8" id="KW-0472">Membrane</keyword>
<dbReference type="InterPro" id="IPR002067">
    <property type="entry name" value="MCP"/>
</dbReference>
<keyword evidence="4" id="KW-0050">Antiport</keyword>
<comment type="catalytic activity">
    <reaction evidence="9">
        <text>H(+)(in) = H(+)(out)</text>
        <dbReference type="Rhea" id="RHEA:34979"/>
        <dbReference type="ChEBI" id="CHEBI:15378"/>
    </reaction>
</comment>
<evidence type="ECO:0000256" key="5">
    <source>
        <dbReference type="ARBA" id="ARBA00022692"/>
    </source>
</evidence>
<dbReference type="Gene3D" id="1.50.40.10">
    <property type="entry name" value="Mitochondrial carrier domain"/>
    <property type="match status" value="1"/>
</dbReference>
<reference evidence="12 13" key="1">
    <citation type="journal article" date="2024" name="Proc. Natl. Acad. Sci. U.S.A.">
        <title>The genetic regulatory architecture and epigenomic basis for age-related changes in rattlesnake venom.</title>
        <authorList>
            <person name="Hogan M.P."/>
            <person name="Holding M.L."/>
            <person name="Nystrom G.S."/>
            <person name="Colston T.J."/>
            <person name="Bartlett D.A."/>
            <person name="Mason A.J."/>
            <person name="Ellsworth S.A."/>
            <person name="Rautsaw R.M."/>
            <person name="Lawrence K.C."/>
            <person name="Strickland J.L."/>
            <person name="He B."/>
            <person name="Fraser P."/>
            <person name="Margres M.J."/>
            <person name="Gilbert D.M."/>
            <person name="Gibbs H.L."/>
            <person name="Parkinson C.L."/>
            <person name="Rokyta D.R."/>
        </authorList>
    </citation>
    <scope>NUCLEOTIDE SEQUENCE [LARGE SCALE GENOMIC DNA]</scope>
    <source>
        <strain evidence="12">DRR0105</strain>
    </source>
</reference>
<evidence type="ECO:0000256" key="7">
    <source>
        <dbReference type="ARBA" id="ARBA00022989"/>
    </source>
</evidence>
<dbReference type="PANTHER" id="PTHR45635:SF13">
    <property type="entry name" value="ADP_ATP TRANSLOCASE 3"/>
    <property type="match status" value="1"/>
</dbReference>
<keyword evidence="7" id="KW-1133">Transmembrane helix</keyword>
<evidence type="ECO:0000256" key="3">
    <source>
        <dbReference type="ARBA" id="ARBA00022448"/>
    </source>
</evidence>
<sequence>MQLPTPSLAQPWQGKRSANSPPGRWDHRPAEGKEALSQASAGWCADHQAETAKENLGAGEPSLQPHLPPAAITALLAAVAERGQGKALPPPRCQLPLILLPCGWLLKLIGTLVESTRKAAWGARATEGKHSRPAQTASPRWARQWRPAGGASRAGHLAPEQRQPFPFGVLRYGGNDRVPRSPAPPFGTTRRLRSTAEQAISFAKDFLAGGIAAAISKTAVAPIERVKLLLQVQHAKPAWQLMLEKLVLTESSPVWEIASSKSSSLMACVAYIKASMSLSRA</sequence>
<comment type="subunit">
    <text evidence="10">Monomer.</text>
</comment>
<dbReference type="Proteomes" id="UP001474421">
    <property type="component" value="Unassembled WGS sequence"/>
</dbReference>
<evidence type="ECO:0000256" key="10">
    <source>
        <dbReference type="RuleBase" id="RU368008"/>
    </source>
</evidence>
<keyword evidence="6" id="KW-0677">Repeat</keyword>